<evidence type="ECO:0000256" key="5">
    <source>
        <dbReference type="ARBA" id="ARBA00022801"/>
    </source>
</evidence>
<dbReference type="EMBL" id="LS992241">
    <property type="protein sequence ID" value="SYX86122.1"/>
    <property type="molecule type" value="Genomic_DNA"/>
</dbReference>
<evidence type="ECO:0000313" key="10">
    <source>
        <dbReference type="EMBL" id="SYX86122.1"/>
    </source>
</evidence>
<feature type="domain" description="PHP" evidence="9">
    <location>
        <begin position="77"/>
        <end position="273"/>
    </location>
</feature>
<dbReference type="Proteomes" id="UP000304148">
    <property type="component" value="Chromosome"/>
</dbReference>
<dbReference type="EC" id="3.1.3.15" evidence="3 8"/>
<dbReference type="InterPro" id="IPR004013">
    <property type="entry name" value="PHP_dom"/>
</dbReference>
<keyword evidence="5 8" id="KW-0378">Hydrolase</keyword>
<evidence type="ECO:0000256" key="2">
    <source>
        <dbReference type="ARBA" id="ARBA00009152"/>
    </source>
</evidence>
<dbReference type="InterPro" id="IPR016195">
    <property type="entry name" value="Pol/histidinol_Pase-like"/>
</dbReference>
<dbReference type="Pfam" id="PF02811">
    <property type="entry name" value="PHP"/>
    <property type="match status" value="1"/>
</dbReference>
<organism evidence="10 11">
    <name type="scientific">Paenibacillus alvei</name>
    <name type="common">Bacillus alvei</name>
    <dbReference type="NCBI Taxonomy" id="44250"/>
    <lineage>
        <taxon>Bacteria</taxon>
        <taxon>Bacillati</taxon>
        <taxon>Bacillota</taxon>
        <taxon>Bacilli</taxon>
        <taxon>Bacillales</taxon>
        <taxon>Paenibacillaceae</taxon>
        <taxon>Paenibacillus</taxon>
    </lineage>
</organism>
<name>A0A383RHR1_PAEAL</name>
<accession>A0A383RHR1</accession>
<dbReference type="Gene3D" id="3.20.20.140">
    <property type="entry name" value="Metal-dependent hydrolases"/>
    <property type="match status" value="1"/>
</dbReference>
<dbReference type="GO" id="GO:0005737">
    <property type="term" value="C:cytoplasm"/>
    <property type="evidence" value="ECO:0007669"/>
    <property type="project" value="TreeGrafter"/>
</dbReference>
<dbReference type="NCBIfam" id="TIGR01856">
    <property type="entry name" value="hisJ_fam"/>
    <property type="match status" value="1"/>
</dbReference>
<dbReference type="GO" id="GO:0004401">
    <property type="term" value="F:histidinol-phosphatase activity"/>
    <property type="evidence" value="ECO:0007669"/>
    <property type="project" value="UniProtKB-UniRule"/>
</dbReference>
<comment type="similarity">
    <text evidence="2 8">Belongs to the PHP hydrolase family. HisK subfamily.</text>
</comment>
<dbReference type="GO" id="GO:0000105">
    <property type="term" value="P:L-histidine biosynthetic process"/>
    <property type="evidence" value="ECO:0007669"/>
    <property type="project" value="UniProtKB-UniRule"/>
</dbReference>
<evidence type="ECO:0000259" key="9">
    <source>
        <dbReference type="Pfam" id="PF02811"/>
    </source>
</evidence>
<dbReference type="NCBIfam" id="NF005235">
    <property type="entry name" value="PRK06740.1"/>
    <property type="match status" value="1"/>
</dbReference>
<evidence type="ECO:0000256" key="1">
    <source>
        <dbReference type="ARBA" id="ARBA00004970"/>
    </source>
</evidence>
<dbReference type="CDD" id="cd12110">
    <property type="entry name" value="PHP_HisPPase_Hisj_like"/>
    <property type="match status" value="1"/>
</dbReference>
<reference evidence="11" key="1">
    <citation type="submission" date="2018-08" db="EMBL/GenBank/DDBJ databases">
        <authorList>
            <person name="Chevrot R."/>
        </authorList>
    </citation>
    <scope>NUCLEOTIDE SEQUENCE [LARGE SCALE GENOMIC DNA]</scope>
</reference>
<dbReference type="PANTHER" id="PTHR21039">
    <property type="entry name" value="HISTIDINOL PHOSPHATASE-RELATED"/>
    <property type="match status" value="1"/>
</dbReference>
<keyword evidence="6 8" id="KW-0368">Histidine biosynthesis</keyword>
<sequence>MSYYDIGWDAIIMLYYVDYHMHLEEGPYSFRWLDRTNQAFDHFHPIAEPRHSRAWLEASYARMHTRLQRGAYDESWLDLYLQEALRKGLREVGIVDHLYRFRETLPYFERHLDIGDSPLGHLQHTWLHQVCTERMEDFVAAIQVAQPRWAEQGVELRLGLEADYFAGGEKDLESFIAMADWDYVIGSIHYVDGWGFDNPETQFRFEQVDLCELYGRFFNDVERMINSGLFDIAAHLDNLKVFNYRPSEELLLPYYERIAQALKRTNTATEVNAGLFYRYPVKEMCPSSSFIDVLLRHDVPFTLSSDSHFPDDVGKYVADNALMLQQRGLAEIATFHQRERIMRPLATSTP</sequence>
<dbReference type="UniPathway" id="UPA00031">
    <property type="reaction ID" value="UER00013"/>
</dbReference>
<protein>
    <recommendedName>
        <fullName evidence="3 8">Histidinol-phosphatase</fullName>
        <shortName evidence="8">HolPase</shortName>
        <ecNumber evidence="3 8">3.1.3.15</ecNumber>
    </recommendedName>
</protein>
<dbReference type="NCBIfam" id="NF005596">
    <property type="entry name" value="PRK07328.1"/>
    <property type="match status" value="1"/>
</dbReference>
<evidence type="ECO:0000256" key="8">
    <source>
        <dbReference type="RuleBase" id="RU366003"/>
    </source>
</evidence>
<evidence type="ECO:0000256" key="6">
    <source>
        <dbReference type="ARBA" id="ARBA00023102"/>
    </source>
</evidence>
<dbReference type="PANTHER" id="PTHR21039:SF0">
    <property type="entry name" value="HISTIDINOL-PHOSPHATASE"/>
    <property type="match status" value="1"/>
</dbReference>
<gene>
    <name evidence="10" type="ORF">PBLR_14544</name>
</gene>
<evidence type="ECO:0000256" key="3">
    <source>
        <dbReference type="ARBA" id="ARBA00013085"/>
    </source>
</evidence>
<dbReference type="RefSeq" id="WP_232055701.1">
    <property type="nucleotide sequence ID" value="NZ_LS992241.1"/>
</dbReference>
<proteinExistence type="inferred from homology"/>
<dbReference type="SUPFAM" id="SSF89550">
    <property type="entry name" value="PHP domain-like"/>
    <property type="match status" value="1"/>
</dbReference>
<comment type="catalytic activity">
    <reaction evidence="7 8">
        <text>L-histidinol phosphate + H2O = L-histidinol + phosphate</text>
        <dbReference type="Rhea" id="RHEA:14465"/>
        <dbReference type="ChEBI" id="CHEBI:15377"/>
        <dbReference type="ChEBI" id="CHEBI:43474"/>
        <dbReference type="ChEBI" id="CHEBI:57699"/>
        <dbReference type="ChEBI" id="CHEBI:57980"/>
        <dbReference type="EC" id="3.1.3.15"/>
    </reaction>
</comment>
<comment type="pathway">
    <text evidence="1 8">Amino-acid biosynthesis; L-histidine biosynthesis; L-histidine from 5-phospho-alpha-D-ribose 1-diphosphate: step 8/9.</text>
</comment>
<evidence type="ECO:0000256" key="7">
    <source>
        <dbReference type="ARBA" id="ARBA00049158"/>
    </source>
</evidence>
<dbReference type="InterPro" id="IPR010140">
    <property type="entry name" value="Histidinol_P_phosphatase_HisJ"/>
</dbReference>
<keyword evidence="4 8" id="KW-0028">Amino-acid biosynthesis</keyword>
<evidence type="ECO:0000313" key="11">
    <source>
        <dbReference type="Proteomes" id="UP000304148"/>
    </source>
</evidence>
<dbReference type="AlphaFoldDB" id="A0A383RHR1"/>
<evidence type="ECO:0000256" key="4">
    <source>
        <dbReference type="ARBA" id="ARBA00022605"/>
    </source>
</evidence>